<reference evidence="1 2" key="1">
    <citation type="submission" date="2019-06" db="EMBL/GenBank/DDBJ databases">
        <title>Draft genomes of female and male turbot (Scophthalmus maximus).</title>
        <authorList>
            <person name="Xu H."/>
            <person name="Xu X.-W."/>
            <person name="Shao C."/>
            <person name="Chen S."/>
        </authorList>
    </citation>
    <scope>NUCLEOTIDE SEQUENCE [LARGE SCALE GENOMIC DNA]</scope>
    <source>
        <strain evidence="1">Ysfricsl-2016a</strain>
        <tissue evidence="1">Blood</tissue>
    </source>
</reference>
<accession>A0A6A4SWF7</accession>
<dbReference type="InterPro" id="IPR036871">
    <property type="entry name" value="PX_dom_sf"/>
</dbReference>
<protein>
    <submittedName>
        <fullName evidence="1">Uncharacterized protein</fullName>
    </submittedName>
</protein>
<gene>
    <name evidence="1" type="ORF">F2P81_009929</name>
</gene>
<sequence>MAALRSVAAAVAVSHPVRLERSSALRVKHTMPPPQQLRDESDFDQLPHNIPISATIADIEEKKGFIDYFRFVMEVKTRGGTGTLVGYTADFGTEGRGLIPGRPSVGP</sequence>
<dbReference type="GO" id="GO:0035091">
    <property type="term" value="F:phosphatidylinositol binding"/>
    <property type="evidence" value="ECO:0007669"/>
    <property type="project" value="InterPro"/>
</dbReference>
<dbReference type="Proteomes" id="UP000438429">
    <property type="component" value="Unassembled WGS sequence"/>
</dbReference>
<evidence type="ECO:0000313" key="1">
    <source>
        <dbReference type="EMBL" id="KAF0037055.1"/>
    </source>
</evidence>
<evidence type="ECO:0000313" key="2">
    <source>
        <dbReference type="Proteomes" id="UP000438429"/>
    </source>
</evidence>
<comment type="caution">
    <text evidence="1">The sequence shown here is derived from an EMBL/GenBank/DDBJ whole genome shotgun (WGS) entry which is preliminary data.</text>
</comment>
<organism evidence="1 2">
    <name type="scientific">Scophthalmus maximus</name>
    <name type="common">Turbot</name>
    <name type="synonym">Psetta maxima</name>
    <dbReference type="NCBI Taxonomy" id="52904"/>
    <lineage>
        <taxon>Eukaryota</taxon>
        <taxon>Metazoa</taxon>
        <taxon>Chordata</taxon>
        <taxon>Craniata</taxon>
        <taxon>Vertebrata</taxon>
        <taxon>Euteleostomi</taxon>
        <taxon>Actinopterygii</taxon>
        <taxon>Neopterygii</taxon>
        <taxon>Teleostei</taxon>
        <taxon>Neoteleostei</taxon>
        <taxon>Acanthomorphata</taxon>
        <taxon>Carangaria</taxon>
        <taxon>Pleuronectiformes</taxon>
        <taxon>Pleuronectoidei</taxon>
        <taxon>Scophthalmidae</taxon>
        <taxon>Scophthalmus</taxon>
    </lineage>
</organism>
<dbReference type="EMBL" id="VEVO01000009">
    <property type="protein sequence ID" value="KAF0037055.1"/>
    <property type="molecule type" value="Genomic_DNA"/>
</dbReference>
<proteinExistence type="predicted"/>
<name>A0A6A4SWF7_SCOMX</name>
<dbReference type="Gene3D" id="3.30.1520.10">
    <property type="entry name" value="Phox-like domain"/>
    <property type="match status" value="1"/>
</dbReference>
<dbReference type="AlphaFoldDB" id="A0A6A4SWF7"/>